<keyword evidence="4" id="KW-0808">Transferase</keyword>
<dbReference type="Gene3D" id="3.30.1360.120">
    <property type="entry name" value="Probable tRNA modification gtpase trme, domain 1"/>
    <property type="match status" value="1"/>
</dbReference>
<feature type="domain" description="CAF17 C-terminal" evidence="3">
    <location>
        <begin position="272"/>
        <end position="345"/>
    </location>
</feature>
<dbReference type="PANTHER" id="PTHR22602:SF0">
    <property type="entry name" value="TRANSFERASE CAF17, MITOCHONDRIAL-RELATED"/>
    <property type="match status" value="1"/>
</dbReference>
<evidence type="ECO:0000259" key="3">
    <source>
        <dbReference type="Pfam" id="PF25455"/>
    </source>
</evidence>
<gene>
    <name evidence="4" type="primary">gcvT_2</name>
    <name evidence="4" type="ORF">SIID45300_03330</name>
</gene>
<feature type="domain" description="GCVT N-terminal" evidence="2">
    <location>
        <begin position="30"/>
        <end position="243"/>
    </location>
</feature>
<dbReference type="RefSeq" id="WP_420906686.1">
    <property type="nucleotide sequence ID" value="NZ_BAAFGK010000005.1"/>
</dbReference>
<dbReference type="InterPro" id="IPR057460">
    <property type="entry name" value="CAF17_C"/>
</dbReference>
<comment type="caution">
    <text evidence="4">The sequence shown here is derived from an EMBL/GenBank/DDBJ whole genome shotgun (WGS) entry which is preliminary data.</text>
</comment>
<dbReference type="Pfam" id="PF01571">
    <property type="entry name" value="GCV_T"/>
    <property type="match status" value="1"/>
</dbReference>
<dbReference type="PIRSF" id="PIRSF006487">
    <property type="entry name" value="GcvT"/>
    <property type="match status" value="1"/>
</dbReference>
<dbReference type="PANTHER" id="PTHR22602">
    <property type="entry name" value="TRANSFERASE CAF17, MITOCHONDRIAL-RELATED"/>
    <property type="match status" value="1"/>
</dbReference>
<evidence type="ECO:0000313" key="4">
    <source>
        <dbReference type="EMBL" id="GAB0058970.1"/>
    </source>
</evidence>
<evidence type="ECO:0000259" key="2">
    <source>
        <dbReference type="Pfam" id="PF01571"/>
    </source>
</evidence>
<dbReference type="InterPro" id="IPR006222">
    <property type="entry name" value="GCVT_N"/>
</dbReference>
<dbReference type="InterPro" id="IPR017703">
    <property type="entry name" value="YgfZ/GCV_T_CS"/>
</dbReference>
<sequence length="347" mass="37700">MSRLESHFGGRIAWSSDRSATVPMHFGDPEAELRALRDDVALVDSTHMEAVAISGENIHDFLGGLITNQVKNVSPQRSIYAAHLTPQGRFLWDCTLLRDGDRLLLITEPGSGAPLARRLAQFILRARIRVEVDPDPALLTIAGPEASRVLQGIFPEFPIEQANPGDTMAPEPGIRLWRDPRHAGFGWKLLVPAALVGGWWDKLVKRIPPAGFLAWETRRIDLALPRGGSDFIPEVSLPLESGLLEMNGVDFAKGCYVGQETTARTHHRGTLKKRLYSLILSAGAEVAPGTPILLPSGKETGVLTSVTPGHGQRSGLGIVHPSDVEAERVLSCGSVQVVARKPDWAAW</sequence>
<accession>A0ABQ0CE40</accession>
<protein>
    <submittedName>
        <fullName evidence="4">Aminomethyltransferase</fullName>
        <ecNumber evidence="4">2.1.2.10</ecNumber>
    </submittedName>
</protein>
<keyword evidence="5" id="KW-1185">Reference proteome</keyword>
<dbReference type="EC" id="2.1.2.10" evidence="4"/>
<dbReference type="InterPro" id="IPR027266">
    <property type="entry name" value="TrmE/GcvT-like"/>
</dbReference>
<name>A0ABQ0CE40_9PROT</name>
<dbReference type="EMBL" id="BAAFGK010000005">
    <property type="protein sequence ID" value="GAB0058970.1"/>
    <property type="molecule type" value="Genomic_DNA"/>
</dbReference>
<dbReference type="SUPFAM" id="SSF103025">
    <property type="entry name" value="Folate-binding domain"/>
    <property type="match status" value="1"/>
</dbReference>
<dbReference type="GO" id="GO:0004047">
    <property type="term" value="F:aminomethyltransferase activity"/>
    <property type="evidence" value="ECO:0007669"/>
    <property type="project" value="UniProtKB-EC"/>
</dbReference>
<dbReference type="NCBIfam" id="TIGR03317">
    <property type="entry name" value="ygfZ_signature"/>
    <property type="match status" value="1"/>
</dbReference>
<evidence type="ECO:0000256" key="1">
    <source>
        <dbReference type="ARBA" id="ARBA00022946"/>
    </source>
</evidence>
<proteinExistence type="predicted"/>
<reference evidence="4 5" key="1">
    <citation type="submission" date="2024-09" db="EMBL/GenBank/DDBJ databases">
        <title>Draft genome sequence of Candidatus Magnetaquicoccaceae bacterium FCR-1.</title>
        <authorList>
            <person name="Shimoshige H."/>
            <person name="Shimamura S."/>
            <person name="Taoka A."/>
            <person name="Kobayashi H."/>
            <person name="Maekawa T."/>
        </authorList>
    </citation>
    <scope>NUCLEOTIDE SEQUENCE [LARGE SCALE GENOMIC DNA]</scope>
    <source>
        <strain evidence="4 5">FCR-1</strain>
    </source>
</reference>
<dbReference type="Proteomes" id="UP001628193">
    <property type="component" value="Unassembled WGS sequence"/>
</dbReference>
<evidence type="ECO:0000313" key="5">
    <source>
        <dbReference type="Proteomes" id="UP001628193"/>
    </source>
</evidence>
<keyword evidence="1" id="KW-0809">Transit peptide</keyword>
<organism evidence="4 5">
    <name type="scientific">Candidatus Magnetaquiglobus chichijimensis</name>
    <dbReference type="NCBI Taxonomy" id="3141448"/>
    <lineage>
        <taxon>Bacteria</taxon>
        <taxon>Pseudomonadati</taxon>
        <taxon>Pseudomonadota</taxon>
        <taxon>Magnetococcia</taxon>
        <taxon>Magnetococcales</taxon>
        <taxon>Candidatus Magnetaquicoccaceae</taxon>
        <taxon>Candidatus Magnetaquiglobus</taxon>
    </lineage>
</organism>
<dbReference type="InterPro" id="IPR045179">
    <property type="entry name" value="YgfZ/GcvT"/>
</dbReference>
<dbReference type="Pfam" id="PF25455">
    <property type="entry name" value="Beta-barrel_CAF17_C"/>
    <property type="match status" value="1"/>
</dbReference>